<dbReference type="SUPFAM" id="SSF55298">
    <property type="entry name" value="YjgF-like"/>
    <property type="match status" value="1"/>
</dbReference>
<dbReference type="AlphaFoldDB" id="A0AAE3WGA6"/>
<dbReference type="GO" id="GO:0005829">
    <property type="term" value="C:cytosol"/>
    <property type="evidence" value="ECO:0007669"/>
    <property type="project" value="TreeGrafter"/>
</dbReference>
<evidence type="ECO:0000256" key="1">
    <source>
        <dbReference type="ARBA" id="ARBA00010552"/>
    </source>
</evidence>
<organism evidence="2 3">
    <name type="scientific">Marimonas arenosa</name>
    <dbReference type="NCBI Taxonomy" id="1795305"/>
    <lineage>
        <taxon>Bacteria</taxon>
        <taxon>Pseudomonadati</taxon>
        <taxon>Pseudomonadota</taxon>
        <taxon>Alphaproteobacteria</taxon>
        <taxon>Rhodobacterales</taxon>
        <taxon>Paracoccaceae</taxon>
        <taxon>Marimonas</taxon>
    </lineage>
</organism>
<comment type="similarity">
    <text evidence="1">Belongs to the RutC family.</text>
</comment>
<name>A0AAE3WGA6_9RHOB</name>
<reference evidence="2" key="1">
    <citation type="submission" date="2022-07" db="EMBL/GenBank/DDBJ databases">
        <authorList>
            <person name="Otstavnykh N."/>
            <person name="Isaeva M."/>
            <person name="Bystritskaya E."/>
        </authorList>
    </citation>
    <scope>NUCLEOTIDE SEQUENCE</scope>
    <source>
        <strain evidence="2">KCTC 52189</strain>
    </source>
</reference>
<keyword evidence="3" id="KW-1185">Reference proteome</keyword>
<dbReference type="CDD" id="cd00448">
    <property type="entry name" value="YjgF_YER057c_UK114_family"/>
    <property type="match status" value="1"/>
</dbReference>
<dbReference type="Pfam" id="PF01042">
    <property type="entry name" value="Ribonuc_L-PSP"/>
    <property type="match status" value="1"/>
</dbReference>
<dbReference type="PANTHER" id="PTHR11803:SF39">
    <property type="entry name" value="2-IMINOBUTANOATE_2-IMINOPROPANOATE DEAMINASE"/>
    <property type="match status" value="1"/>
</dbReference>
<protein>
    <submittedName>
        <fullName evidence="2">RidA family protein</fullName>
    </submittedName>
</protein>
<comment type="caution">
    <text evidence="2">The sequence shown here is derived from an EMBL/GenBank/DDBJ whole genome shotgun (WGS) entry which is preliminary data.</text>
</comment>
<dbReference type="RefSeq" id="WP_306736502.1">
    <property type="nucleotide sequence ID" value="NZ_JANHAX010000004.1"/>
</dbReference>
<dbReference type="Gene3D" id="3.30.1330.40">
    <property type="entry name" value="RutC-like"/>
    <property type="match status" value="1"/>
</dbReference>
<proteinExistence type="inferred from homology"/>
<evidence type="ECO:0000313" key="2">
    <source>
        <dbReference type="EMBL" id="MDQ2091217.1"/>
    </source>
</evidence>
<accession>A0AAE3WGA6</accession>
<dbReference type="FunFam" id="3.30.1330.40:FF:000001">
    <property type="entry name" value="L-PSP family endoribonuclease"/>
    <property type="match status" value="1"/>
</dbReference>
<evidence type="ECO:0000313" key="3">
    <source>
        <dbReference type="Proteomes" id="UP001226762"/>
    </source>
</evidence>
<gene>
    <name evidence="2" type="ORF">NO357_15035</name>
</gene>
<dbReference type="Proteomes" id="UP001226762">
    <property type="component" value="Unassembled WGS sequence"/>
</dbReference>
<dbReference type="InterPro" id="IPR035959">
    <property type="entry name" value="RutC-like_sf"/>
</dbReference>
<sequence>MSVESVGGPVTLPNGAKLPFCSATRAGGLIFLSGNLGVDENFQVVEGGIEAQTTQCLRNLEKVLQSAGAELTDVAKVLVWLTDLGDFAGFNKAYSEVFGDHLPARSTVQSPLVLPGALVEIELVAVDPNA</sequence>
<dbReference type="PANTHER" id="PTHR11803">
    <property type="entry name" value="2-IMINOBUTANOATE/2-IMINOPROPANOATE DEAMINASE RIDA"/>
    <property type="match status" value="1"/>
</dbReference>
<dbReference type="InterPro" id="IPR006175">
    <property type="entry name" value="YjgF/YER057c/UK114"/>
</dbReference>
<dbReference type="EMBL" id="JANHAX010000004">
    <property type="protein sequence ID" value="MDQ2091217.1"/>
    <property type="molecule type" value="Genomic_DNA"/>
</dbReference>
<dbReference type="GO" id="GO:0019239">
    <property type="term" value="F:deaminase activity"/>
    <property type="evidence" value="ECO:0007669"/>
    <property type="project" value="TreeGrafter"/>
</dbReference>
<reference evidence="2" key="2">
    <citation type="submission" date="2023-02" db="EMBL/GenBank/DDBJ databases">
        <title>'Rhodoalgimonas zhirmunskyi' gen. nov., isolated from a red alga.</title>
        <authorList>
            <person name="Nedashkovskaya O.I."/>
            <person name="Otstavnykh N.Y."/>
            <person name="Bystritskaya E.P."/>
            <person name="Balabanova L.A."/>
            <person name="Isaeva M.P."/>
        </authorList>
    </citation>
    <scope>NUCLEOTIDE SEQUENCE</scope>
    <source>
        <strain evidence="2">KCTC 52189</strain>
    </source>
</reference>